<dbReference type="InterPro" id="IPR016040">
    <property type="entry name" value="NAD(P)-bd_dom"/>
</dbReference>
<dbReference type="EMBL" id="CP049742">
    <property type="protein sequence ID" value="QPC45957.1"/>
    <property type="molecule type" value="Genomic_DNA"/>
</dbReference>
<dbReference type="PANTHER" id="PTHR43355">
    <property type="entry name" value="FLAVIN REDUCTASE (NADPH)"/>
    <property type="match status" value="1"/>
</dbReference>
<protein>
    <submittedName>
        <fullName evidence="2">NAD(P)H-binding protein</fullName>
    </submittedName>
</protein>
<dbReference type="Proteomes" id="UP000593626">
    <property type="component" value="Chromosome"/>
</dbReference>
<sequence length="203" mass="22609">MKVALFGATGRVGQLVHQKLGDANVEVTALVRDPSRLHSPAKTIVGDARNYEKIVETLQDADAVISCLSTDKSDVLSDVTPKLIRAMKHAHLQRIITIGTAGILQSREEPRKLRFQTDESKRGLTRASLEHEKAWQALLLSNLDWTIVCPTYLPDGEEKGTYRVEENFLPLDGKLISTADTANFVCEVFKKQLHSKKRVGISY</sequence>
<organism evidence="2 3">
    <name type="scientific">Mangrovibacillus cuniculi</name>
    <dbReference type="NCBI Taxonomy" id="2593652"/>
    <lineage>
        <taxon>Bacteria</taxon>
        <taxon>Bacillati</taxon>
        <taxon>Bacillota</taxon>
        <taxon>Bacilli</taxon>
        <taxon>Bacillales</taxon>
        <taxon>Bacillaceae</taxon>
        <taxon>Mangrovibacillus</taxon>
    </lineage>
</organism>
<dbReference type="SUPFAM" id="SSF51735">
    <property type="entry name" value="NAD(P)-binding Rossmann-fold domains"/>
    <property type="match status" value="1"/>
</dbReference>
<feature type="domain" description="NAD(P)-binding" evidence="1">
    <location>
        <begin position="7"/>
        <end position="190"/>
    </location>
</feature>
<accession>A0A7S8C9Q1</accession>
<dbReference type="InterPro" id="IPR036291">
    <property type="entry name" value="NAD(P)-bd_dom_sf"/>
</dbReference>
<reference evidence="2 3" key="1">
    <citation type="submission" date="2019-07" db="EMBL/GenBank/DDBJ databases">
        <title>Genome sequence of 2 isolates from Red Sea Mangroves.</title>
        <authorList>
            <person name="Sefrji F."/>
            <person name="Michoud G."/>
            <person name="Merlino G."/>
            <person name="Daffonchio D."/>
        </authorList>
    </citation>
    <scope>NUCLEOTIDE SEQUENCE [LARGE SCALE GENOMIC DNA]</scope>
    <source>
        <strain evidence="2 3">R1DC41</strain>
    </source>
</reference>
<dbReference type="RefSeq" id="WP_239673478.1">
    <property type="nucleotide sequence ID" value="NZ_CP049742.1"/>
</dbReference>
<evidence type="ECO:0000313" key="2">
    <source>
        <dbReference type="EMBL" id="QPC45957.1"/>
    </source>
</evidence>
<dbReference type="GO" id="GO:0016646">
    <property type="term" value="F:oxidoreductase activity, acting on the CH-NH group of donors, NAD or NADP as acceptor"/>
    <property type="evidence" value="ECO:0007669"/>
    <property type="project" value="TreeGrafter"/>
</dbReference>
<proteinExistence type="predicted"/>
<evidence type="ECO:0000313" key="3">
    <source>
        <dbReference type="Proteomes" id="UP000593626"/>
    </source>
</evidence>
<dbReference type="Gene3D" id="3.40.50.720">
    <property type="entry name" value="NAD(P)-binding Rossmann-like Domain"/>
    <property type="match status" value="1"/>
</dbReference>
<gene>
    <name evidence="2" type="ORF">G8O30_02780</name>
</gene>
<dbReference type="AlphaFoldDB" id="A0A7S8C9Q1"/>
<name>A0A7S8C9Q1_9BACI</name>
<dbReference type="InterPro" id="IPR051606">
    <property type="entry name" value="Polyketide_Oxido-like"/>
</dbReference>
<evidence type="ECO:0000259" key="1">
    <source>
        <dbReference type="Pfam" id="PF13460"/>
    </source>
</evidence>
<dbReference type="PANTHER" id="PTHR43355:SF2">
    <property type="entry name" value="FLAVIN REDUCTASE (NADPH)"/>
    <property type="match status" value="1"/>
</dbReference>
<dbReference type="KEGG" id="mcui:G8O30_02780"/>
<keyword evidence="3" id="KW-1185">Reference proteome</keyword>
<dbReference type="Pfam" id="PF13460">
    <property type="entry name" value="NAD_binding_10"/>
    <property type="match status" value="1"/>
</dbReference>